<dbReference type="GO" id="GO:0051304">
    <property type="term" value="P:chromosome separation"/>
    <property type="evidence" value="ECO:0007669"/>
    <property type="project" value="InterPro"/>
</dbReference>
<sequence length="220" mass="25226">MNEENLRKIQAITEAALLAAGKPLSVEQLRELFEEDERPARQIMEHVLVLLEQSCRGRGFELRKVASGYRLQVREEYAPWVGRLFEDKPQRYSRALLETLALVAYRQPITRGEIEDIRGVTVSSNIVRTLLEREWVRVVGHRDVPGRPAMFATTKQFLDYFNLEGLDQLPPLSEIRDLEEIGREIEKNIQAEIEFESPARDTGENDGETTPESSPGQTLH</sequence>
<dbReference type="Gene3D" id="1.10.10.10">
    <property type="entry name" value="Winged helix-like DNA-binding domain superfamily/Winged helix DNA-binding domain"/>
    <property type="match status" value="2"/>
</dbReference>
<reference evidence="7" key="1">
    <citation type="submission" date="2018-05" db="EMBL/GenBank/DDBJ databases">
        <authorList>
            <person name="Lu D."/>
        </authorList>
    </citation>
    <scope>NUCLEOTIDE SEQUENCE [LARGE SCALE GENOMIC DNA]</scope>
    <source>
        <strain evidence="7">F01</strain>
    </source>
</reference>
<proteinExistence type="predicted"/>
<dbReference type="InterPro" id="IPR036388">
    <property type="entry name" value="WH-like_DNA-bd_sf"/>
</dbReference>
<evidence type="ECO:0000256" key="3">
    <source>
        <dbReference type="ARBA" id="ARBA00022829"/>
    </source>
</evidence>
<dbReference type="InterPro" id="IPR005234">
    <property type="entry name" value="ScpB_csome_segregation"/>
</dbReference>
<dbReference type="OrthoDB" id="9806226at2"/>
<dbReference type="AlphaFoldDB" id="A0A2V3ZLS8"/>
<dbReference type="Proteomes" id="UP000253987">
    <property type="component" value="Unassembled WGS sequence"/>
</dbReference>
<accession>A0A2V3ZLS8</accession>
<keyword evidence="4" id="KW-0131">Cell cycle</keyword>
<gene>
    <name evidence="6" type="primary">scpB</name>
    <name evidence="6" type="ORF">DIT71_07570</name>
</gene>
<dbReference type="GO" id="GO:0051301">
    <property type="term" value="P:cell division"/>
    <property type="evidence" value="ECO:0007669"/>
    <property type="project" value="UniProtKB-KW"/>
</dbReference>
<dbReference type="NCBIfam" id="TIGR00281">
    <property type="entry name" value="SMC-Scp complex subunit ScpB"/>
    <property type="match status" value="1"/>
</dbReference>
<dbReference type="EMBL" id="QFWX01000003">
    <property type="protein sequence ID" value="PXX91717.1"/>
    <property type="molecule type" value="Genomic_DNA"/>
</dbReference>
<evidence type="ECO:0000313" key="6">
    <source>
        <dbReference type="EMBL" id="PXX91717.1"/>
    </source>
</evidence>
<evidence type="ECO:0000313" key="7">
    <source>
        <dbReference type="Proteomes" id="UP000253987"/>
    </source>
</evidence>
<evidence type="ECO:0000256" key="1">
    <source>
        <dbReference type="ARBA" id="ARBA00022490"/>
    </source>
</evidence>
<name>A0A2V3ZLS8_9GAMM</name>
<dbReference type="PIRSF" id="PIRSF019345">
    <property type="entry name" value="ScpB"/>
    <property type="match status" value="1"/>
</dbReference>
<evidence type="ECO:0000256" key="2">
    <source>
        <dbReference type="ARBA" id="ARBA00022618"/>
    </source>
</evidence>
<protein>
    <submittedName>
        <fullName evidence="6">SMC-Scp complex subunit ScpB</fullName>
    </submittedName>
</protein>
<dbReference type="PANTHER" id="PTHR34298">
    <property type="entry name" value="SEGREGATION AND CONDENSATION PROTEIN B"/>
    <property type="match status" value="1"/>
</dbReference>
<evidence type="ECO:0000256" key="4">
    <source>
        <dbReference type="ARBA" id="ARBA00023306"/>
    </source>
</evidence>
<dbReference type="Pfam" id="PF04079">
    <property type="entry name" value="SMC_ScpB"/>
    <property type="match status" value="1"/>
</dbReference>
<keyword evidence="3" id="KW-0159">Chromosome partition</keyword>
<comment type="caution">
    <text evidence="6">The sequence shown here is derived from an EMBL/GenBank/DDBJ whole genome shotgun (WGS) entry which is preliminary data.</text>
</comment>
<evidence type="ECO:0000256" key="5">
    <source>
        <dbReference type="SAM" id="MobiDB-lite"/>
    </source>
</evidence>
<keyword evidence="2" id="KW-0132">Cell division</keyword>
<keyword evidence="1" id="KW-0963">Cytoplasm</keyword>
<feature type="compositionally biased region" description="Polar residues" evidence="5">
    <location>
        <begin position="210"/>
        <end position="220"/>
    </location>
</feature>
<keyword evidence="7" id="KW-1185">Reference proteome</keyword>
<dbReference type="RefSeq" id="WP_114612598.1">
    <property type="nucleotide sequence ID" value="NZ_QFWX01000003.1"/>
</dbReference>
<organism evidence="6 7">
    <name type="scientific">Marinobacter vulgaris</name>
    <dbReference type="NCBI Taxonomy" id="1928331"/>
    <lineage>
        <taxon>Bacteria</taxon>
        <taxon>Pseudomonadati</taxon>
        <taxon>Pseudomonadota</taxon>
        <taxon>Gammaproteobacteria</taxon>
        <taxon>Pseudomonadales</taxon>
        <taxon>Marinobacteraceae</taxon>
        <taxon>Marinobacter</taxon>
    </lineage>
</organism>
<feature type="region of interest" description="Disordered" evidence="5">
    <location>
        <begin position="190"/>
        <end position="220"/>
    </location>
</feature>
<dbReference type="InterPro" id="IPR036390">
    <property type="entry name" value="WH_DNA-bd_sf"/>
</dbReference>
<reference evidence="6 7" key="2">
    <citation type="submission" date="2018-06" db="EMBL/GenBank/DDBJ databases">
        <title>Marinobactersediminissp. nov, a moderately halophilic bacterium isolated from marine solar saltern.</title>
        <authorList>
            <person name="Zhang Y."/>
        </authorList>
    </citation>
    <scope>NUCLEOTIDE SEQUENCE [LARGE SCALE GENOMIC DNA]</scope>
    <source>
        <strain evidence="6 7">F01</strain>
    </source>
</reference>
<dbReference type="PANTHER" id="PTHR34298:SF2">
    <property type="entry name" value="SEGREGATION AND CONDENSATION PROTEIN B"/>
    <property type="match status" value="1"/>
</dbReference>
<dbReference type="SUPFAM" id="SSF46785">
    <property type="entry name" value="Winged helix' DNA-binding domain"/>
    <property type="match status" value="2"/>
</dbReference>